<comment type="caution">
    <text evidence="6">The sequence shown here is derived from an EMBL/GenBank/DDBJ whole genome shotgun (WGS) entry which is preliminary data.</text>
</comment>
<accession>A0A1W0A168</accession>
<dbReference type="Gene3D" id="1.25.40.10">
    <property type="entry name" value="Tetratricopeptide repeat domain"/>
    <property type="match status" value="1"/>
</dbReference>
<keyword evidence="7" id="KW-1185">Reference proteome</keyword>
<organism evidence="6 7">
    <name type="scientific">Thraustotheca clavata</name>
    <dbReference type="NCBI Taxonomy" id="74557"/>
    <lineage>
        <taxon>Eukaryota</taxon>
        <taxon>Sar</taxon>
        <taxon>Stramenopiles</taxon>
        <taxon>Oomycota</taxon>
        <taxon>Saprolegniomycetes</taxon>
        <taxon>Saprolegniales</taxon>
        <taxon>Achlyaceae</taxon>
        <taxon>Thraustotheca</taxon>
    </lineage>
</organism>
<evidence type="ECO:0000256" key="1">
    <source>
        <dbReference type="ARBA" id="ARBA00004245"/>
    </source>
</evidence>
<dbReference type="EMBL" id="JNBS01000773">
    <property type="protein sequence ID" value="OQS03770.1"/>
    <property type="molecule type" value="Genomic_DNA"/>
</dbReference>
<dbReference type="STRING" id="74557.A0A1W0A168"/>
<keyword evidence="4" id="KW-0963">Cytoplasm</keyword>
<evidence type="ECO:0000256" key="2">
    <source>
        <dbReference type="ARBA" id="ARBA00010305"/>
    </source>
</evidence>
<evidence type="ECO:0000256" key="4">
    <source>
        <dbReference type="ARBA" id="ARBA00022490"/>
    </source>
</evidence>
<dbReference type="AlphaFoldDB" id="A0A1W0A168"/>
<reference evidence="6 7" key="1">
    <citation type="journal article" date="2014" name="Genome Biol. Evol.">
        <title>The secreted proteins of Achlya hypogyna and Thraustotheca clavata identify the ancestral oomycete secretome and reveal gene acquisitions by horizontal gene transfer.</title>
        <authorList>
            <person name="Misner I."/>
            <person name="Blouin N."/>
            <person name="Leonard G."/>
            <person name="Richards T.A."/>
            <person name="Lane C.E."/>
        </authorList>
    </citation>
    <scope>NUCLEOTIDE SEQUENCE [LARGE SCALE GENOMIC DNA]</scope>
    <source>
        <strain evidence="6 7">ATCC 34112</strain>
    </source>
</reference>
<evidence type="ECO:0000256" key="5">
    <source>
        <dbReference type="ARBA" id="ARBA00023212"/>
    </source>
</evidence>
<sequence length="525" mass="59519">MEEVFGTVEELMAMEAPVSAPYEHLYRARELLKASVPGTTQEQLTTLALLGKICVLVEEPHVAQPYLEKALQVLPECNSLLSYAQAAIGNVESVVNALPKIYVPGNVNVNVADVVDVLQQLGMLWVERSLPLKALCFLTAAEDIGRDERDVHTHTLFYLAQVYTQLNQSKIAAGYCQQTLQRQLESNQTLPSDWSKNCLGLSAFYIASNQLHHAMECVFACKDFAQDEDTVARVAIVEAKVLFELLRSPCQPTEKILFPSLKLPSIQDAMWPYSITSYDHARDIFKRAMSALDLAKNVFVLDGYVTDHIRILQLQSQAYTRLIEYEQDRKRQIAMLNRRLGFLTPLLFEDNGNDSITLNRNAFGYLVQELLFEAADVYGVLHDLKCSNMTSSYATTNHYALDGIRCLERFLKLYFFQQGTDSRSELDVVLPSPLTRPTQLEKDEDSKPFVTGVFYLARLYGKLNFTQVEKTVAAWSKSLQLHENILHLVPPNANFFKDERAISVEMTQLLPEKINRLHFQNKHLG</sequence>
<evidence type="ECO:0000313" key="6">
    <source>
        <dbReference type="EMBL" id="OQS03770.1"/>
    </source>
</evidence>
<evidence type="ECO:0000313" key="7">
    <source>
        <dbReference type="Proteomes" id="UP000243217"/>
    </source>
</evidence>
<dbReference type="InterPro" id="IPR022083">
    <property type="entry name" value="KBP"/>
</dbReference>
<proteinExistence type="inferred from homology"/>
<comment type="subcellular location">
    <subcellularLocation>
        <location evidence="1">Cytoplasm</location>
        <location evidence="1">Cytoskeleton</location>
    </subcellularLocation>
</comment>
<dbReference type="PANTHER" id="PTHR46321">
    <property type="entry name" value="KIF1-BINDING PROTEIN"/>
    <property type="match status" value="1"/>
</dbReference>
<dbReference type="GO" id="GO:0005856">
    <property type="term" value="C:cytoskeleton"/>
    <property type="evidence" value="ECO:0007669"/>
    <property type="project" value="UniProtKB-SubCell"/>
</dbReference>
<name>A0A1W0A168_9STRA</name>
<dbReference type="PANTHER" id="PTHR46321:SF1">
    <property type="entry name" value="KIF-BINDING PROTEIN"/>
    <property type="match status" value="1"/>
</dbReference>
<keyword evidence="5" id="KW-0206">Cytoskeleton</keyword>
<evidence type="ECO:0000256" key="3">
    <source>
        <dbReference type="ARBA" id="ARBA00016840"/>
    </source>
</evidence>
<dbReference type="Proteomes" id="UP000243217">
    <property type="component" value="Unassembled WGS sequence"/>
</dbReference>
<dbReference type="OrthoDB" id="409897at2759"/>
<comment type="similarity">
    <text evidence="2">Belongs to the KIF-binding protein family.</text>
</comment>
<dbReference type="Pfam" id="PF12309">
    <property type="entry name" value="KBP_C"/>
    <property type="match status" value="1"/>
</dbReference>
<dbReference type="InterPro" id="IPR011990">
    <property type="entry name" value="TPR-like_helical_dom_sf"/>
</dbReference>
<gene>
    <name evidence="6" type="ORF">THRCLA_03937</name>
</gene>
<dbReference type="SUPFAM" id="SSF48452">
    <property type="entry name" value="TPR-like"/>
    <property type="match status" value="1"/>
</dbReference>
<protein>
    <recommendedName>
        <fullName evidence="3">KIF-binding protein</fullName>
    </recommendedName>
</protein>